<dbReference type="SUPFAM" id="SSF103506">
    <property type="entry name" value="Mitochondrial carrier"/>
    <property type="match status" value="1"/>
</dbReference>
<evidence type="ECO:0000256" key="3">
    <source>
        <dbReference type="ARBA" id="ARBA00022448"/>
    </source>
</evidence>
<evidence type="ECO:0000256" key="1">
    <source>
        <dbReference type="ARBA" id="ARBA00004225"/>
    </source>
</evidence>
<organism evidence="11 12">
    <name type="scientific">Pieris brassicae</name>
    <name type="common">White butterfly</name>
    <name type="synonym">Large white butterfly</name>
    <dbReference type="NCBI Taxonomy" id="7116"/>
    <lineage>
        <taxon>Eukaryota</taxon>
        <taxon>Metazoa</taxon>
        <taxon>Ecdysozoa</taxon>
        <taxon>Arthropoda</taxon>
        <taxon>Hexapoda</taxon>
        <taxon>Insecta</taxon>
        <taxon>Pterygota</taxon>
        <taxon>Neoptera</taxon>
        <taxon>Endopterygota</taxon>
        <taxon>Lepidoptera</taxon>
        <taxon>Glossata</taxon>
        <taxon>Ditrysia</taxon>
        <taxon>Papilionoidea</taxon>
        <taxon>Pieridae</taxon>
        <taxon>Pierinae</taxon>
        <taxon>Pieris</taxon>
    </lineage>
</organism>
<dbReference type="PROSITE" id="PS50920">
    <property type="entry name" value="SOLCAR"/>
    <property type="match status" value="1"/>
</dbReference>
<keyword evidence="7" id="KW-0496">Mitochondrion</keyword>
<evidence type="ECO:0000256" key="8">
    <source>
        <dbReference type="ARBA" id="ARBA00023136"/>
    </source>
</evidence>
<feature type="repeat" description="Solcar" evidence="9">
    <location>
        <begin position="10"/>
        <end position="96"/>
    </location>
</feature>
<evidence type="ECO:0000313" key="12">
    <source>
        <dbReference type="Proteomes" id="UP001152562"/>
    </source>
</evidence>
<keyword evidence="12" id="KW-1185">Reference proteome</keyword>
<evidence type="ECO:0000256" key="7">
    <source>
        <dbReference type="ARBA" id="ARBA00023128"/>
    </source>
</evidence>
<evidence type="ECO:0008006" key="13">
    <source>
        <dbReference type="Google" id="ProtNLM"/>
    </source>
</evidence>
<dbReference type="InterPro" id="IPR018108">
    <property type="entry name" value="MCP_transmembrane"/>
</dbReference>
<dbReference type="InterPro" id="IPR023395">
    <property type="entry name" value="MCP_dom_sf"/>
</dbReference>
<protein>
    <recommendedName>
        <fullName evidence="13">Mitochondrial carrier protein</fullName>
    </recommendedName>
</protein>
<dbReference type="InterPro" id="IPR049563">
    <property type="entry name" value="TXTP-like"/>
</dbReference>
<keyword evidence="4 9" id="KW-0812">Transmembrane</keyword>
<evidence type="ECO:0000256" key="6">
    <source>
        <dbReference type="ARBA" id="ARBA00022989"/>
    </source>
</evidence>
<reference evidence="11" key="1">
    <citation type="submission" date="2022-05" db="EMBL/GenBank/DDBJ databases">
        <authorList>
            <person name="Okamura Y."/>
        </authorList>
    </citation>
    <scope>NUCLEOTIDE SEQUENCE</scope>
</reference>
<dbReference type="PANTHER" id="PTHR45788">
    <property type="entry name" value="SUCCINATE/FUMARATE MITOCHONDRIAL TRANSPORTER-RELATED"/>
    <property type="match status" value="1"/>
</dbReference>
<dbReference type="Gene3D" id="1.50.40.10">
    <property type="entry name" value="Mitochondrial carrier domain"/>
    <property type="match status" value="1"/>
</dbReference>
<keyword evidence="8 9" id="KW-0472">Membrane</keyword>
<sequence length="112" mass="13076">MVGFTKNEDMTPHQKIIAGCISGIVTRFITQPLDVLKIRTQLERRKRRQRTLMETSRKIFFEEGMTAFWHGHNLGQKHTAILMRYMCWYLQRYVGNPTGGNKSSSDDRSRAV</sequence>
<comment type="caution">
    <text evidence="11">The sequence shown here is derived from an EMBL/GenBank/DDBJ whole genome shotgun (WGS) entry which is preliminary data.</text>
</comment>
<dbReference type="GO" id="GO:0031966">
    <property type="term" value="C:mitochondrial membrane"/>
    <property type="evidence" value="ECO:0007669"/>
    <property type="project" value="UniProtKB-SubCell"/>
</dbReference>
<evidence type="ECO:0000256" key="5">
    <source>
        <dbReference type="ARBA" id="ARBA00022737"/>
    </source>
</evidence>
<gene>
    <name evidence="11" type="ORF">PIBRA_LOCUS14449</name>
</gene>
<dbReference type="EMBL" id="CALOZG010000087">
    <property type="protein sequence ID" value="CAH4038978.1"/>
    <property type="molecule type" value="Genomic_DNA"/>
</dbReference>
<proteinExistence type="inferred from homology"/>
<keyword evidence="5" id="KW-0677">Repeat</keyword>
<evidence type="ECO:0000313" key="11">
    <source>
        <dbReference type="EMBL" id="CAH4038978.1"/>
    </source>
</evidence>
<evidence type="ECO:0000256" key="9">
    <source>
        <dbReference type="PROSITE-ProRule" id="PRU00282"/>
    </source>
</evidence>
<accession>A0A9P0TW69</accession>
<comment type="subcellular location">
    <subcellularLocation>
        <location evidence="1">Mitochondrion membrane</location>
        <topology evidence="1">Multi-pass membrane protein</topology>
    </subcellularLocation>
</comment>
<comment type="similarity">
    <text evidence="2 10">Belongs to the mitochondrial carrier (TC 2.A.29) family.</text>
</comment>
<keyword evidence="6" id="KW-1133">Transmembrane helix</keyword>
<evidence type="ECO:0000256" key="10">
    <source>
        <dbReference type="RuleBase" id="RU000488"/>
    </source>
</evidence>
<evidence type="ECO:0000256" key="4">
    <source>
        <dbReference type="ARBA" id="ARBA00022692"/>
    </source>
</evidence>
<dbReference type="Pfam" id="PF00153">
    <property type="entry name" value="Mito_carr"/>
    <property type="match status" value="1"/>
</dbReference>
<keyword evidence="3 10" id="KW-0813">Transport</keyword>
<dbReference type="Proteomes" id="UP001152562">
    <property type="component" value="Unassembled WGS sequence"/>
</dbReference>
<evidence type="ECO:0000256" key="2">
    <source>
        <dbReference type="ARBA" id="ARBA00006375"/>
    </source>
</evidence>
<name>A0A9P0TW69_PIEBR</name>
<dbReference type="AlphaFoldDB" id="A0A9P0TW69"/>